<dbReference type="EMBL" id="CAJJDO010000039">
    <property type="protein sequence ID" value="CAD8163588.1"/>
    <property type="molecule type" value="Genomic_DNA"/>
</dbReference>
<reference evidence="1" key="1">
    <citation type="submission" date="2021-01" db="EMBL/GenBank/DDBJ databases">
        <authorList>
            <consortium name="Genoscope - CEA"/>
            <person name="William W."/>
        </authorList>
    </citation>
    <scope>NUCLEOTIDE SEQUENCE</scope>
</reference>
<evidence type="ECO:0000313" key="2">
    <source>
        <dbReference type="Proteomes" id="UP000689195"/>
    </source>
</evidence>
<organism evidence="1 2">
    <name type="scientific">Paramecium pentaurelia</name>
    <dbReference type="NCBI Taxonomy" id="43138"/>
    <lineage>
        <taxon>Eukaryota</taxon>
        <taxon>Sar</taxon>
        <taxon>Alveolata</taxon>
        <taxon>Ciliophora</taxon>
        <taxon>Intramacronucleata</taxon>
        <taxon>Oligohymenophorea</taxon>
        <taxon>Peniculida</taxon>
        <taxon>Parameciidae</taxon>
        <taxon>Paramecium</taxon>
    </lineage>
</organism>
<sequence>MNIKNQRNNIIQVLFQKMQLDQLQLVMFKNFKVHILQNYNKNNRDLYKRNQFIGILKVEPLHMNQVRLIKMNYIILKEMNIIYVKIEDSSSQRNIFIQK</sequence>
<dbReference type="Proteomes" id="UP000689195">
    <property type="component" value="Unassembled WGS sequence"/>
</dbReference>
<gene>
    <name evidence="1" type="ORF">PPENT_87.1.T0390296</name>
</gene>
<name>A0A8S1UFA9_9CILI</name>
<keyword evidence="2" id="KW-1185">Reference proteome</keyword>
<comment type="caution">
    <text evidence="1">The sequence shown here is derived from an EMBL/GenBank/DDBJ whole genome shotgun (WGS) entry which is preliminary data.</text>
</comment>
<accession>A0A8S1UFA9</accession>
<evidence type="ECO:0000313" key="1">
    <source>
        <dbReference type="EMBL" id="CAD8163588.1"/>
    </source>
</evidence>
<proteinExistence type="predicted"/>
<dbReference type="AlphaFoldDB" id="A0A8S1UFA9"/>
<protein>
    <submittedName>
        <fullName evidence="1">Uncharacterized protein</fullName>
    </submittedName>
</protein>